<keyword evidence="3" id="KW-1185">Reference proteome</keyword>
<dbReference type="Pfam" id="PF13672">
    <property type="entry name" value="PP2C_2"/>
    <property type="match status" value="1"/>
</dbReference>
<comment type="caution">
    <text evidence="2">The sequence shown here is derived from an EMBL/GenBank/DDBJ whole genome shotgun (WGS) entry which is preliminary data.</text>
</comment>
<dbReference type="SUPFAM" id="SSF81606">
    <property type="entry name" value="PP2C-like"/>
    <property type="match status" value="1"/>
</dbReference>
<evidence type="ECO:0000259" key="1">
    <source>
        <dbReference type="Pfam" id="PF13672"/>
    </source>
</evidence>
<accession>A0A2A2SCG8</accession>
<proteinExistence type="predicted"/>
<dbReference type="AlphaFoldDB" id="A0A2A2SCG8"/>
<dbReference type="Gene3D" id="3.60.40.10">
    <property type="entry name" value="PPM-type phosphatase domain"/>
    <property type="match status" value="1"/>
</dbReference>
<dbReference type="InterPro" id="IPR001932">
    <property type="entry name" value="PPM-type_phosphatase-like_dom"/>
</dbReference>
<sequence>MAVELAADGVQVADRRRAHPASEARLGQRLTPAAHSWRWAGARAVGTSHLASGTPCQDAVAAREVVGPTGPVLVAAVADGAGSARWAGEGARATARGFVRAAAEHIAAAGDLPSEERCREWVERIRGEIAELAEAKGDKPREFAATLVAALVAADAAVIAHVGDGAAVVDQGDGWEAASWPAGGEYAGTTYFVTDRPRPRLVVNRLDRPIAALALFSDGIEALVLDETARRPHPRFFDEMFAVMRAGEAAGCDRDLSRSLGRYLRRDALNALTHDDKSLVLAVRR</sequence>
<evidence type="ECO:0000313" key="3">
    <source>
        <dbReference type="Proteomes" id="UP000218151"/>
    </source>
</evidence>
<reference evidence="3" key="1">
    <citation type="submission" date="2017-09" db="EMBL/GenBank/DDBJ databases">
        <authorList>
            <person name="Feng G."/>
            <person name="Zhu H."/>
        </authorList>
    </citation>
    <scope>NUCLEOTIDE SEQUENCE [LARGE SCALE GENOMIC DNA]</scope>
    <source>
        <strain evidence="3">1PNM-20</strain>
    </source>
</reference>
<gene>
    <name evidence="2" type="ORF">CKY28_12400</name>
</gene>
<dbReference type="Proteomes" id="UP000218151">
    <property type="component" value="Unassembled WGS sequence"/>
</dbReference>
<dbReference type="EMBL" id="NSLI01000004">
    <property type="protein sequence ID" value="PAX06872.1"/>
    <property type="molecule type" value="Genomic_DNA"/>
</dbReference>
<protein>
    <recommendedName>
        <fullName evidence="1">PPM-type phosphatase domain-containing protein</fullName>
    </recommendedName>
</protein>
<dbReference type="OrthoDB" id="9805674at2"/>
<name>A0A2A2SCG8_9SPHN</name>
<dbReference type="InterPro" id="IPR036457">
    <property type="entry name" value="PPM-type-like_dom_sf"/>
</dbReference>
<feature type="domain" description="PPM-type phosphatase" evidence="1">
    <location>
        <begin position="45"/>
        <end position="252"/>
    </location>
</feature>
<organism evidence="2 3">
    <name type="scientific">Sphingomonas lenta</name>
    <dbReference type="NCBI Taxonomy" id="1141887"/>
    <lineage>
        <taxon>Bacteria</taxon>
        <taxon>Pseudomonadati</taxon>
        <taxon>Pseudomonadota</taxon>
        <taxon>Alphaproteobacteria</taxon>
        <taxon>Sphingomonadales</taxon>
        <taxon>Sphingomonadaceae</taxon>
        <taxon>Sphingomonas</taxon>
    </lineage>
</organism>
<dbReference type="RefSeq" id="WP_095998697.1">
    <property type="nucleotide sequence ID" value="NZ_NSLI01000004.1"/>
</dbReference>
<evidence type="ECO:0000313" key="2">
    <source>
        <dbReference type="EMBL" id="PAX06872.1"/>
    </source>
</evidence>